<feature type="transmembrane region" description="Helical" evidence="9">
    <location>
        <begin position="12"/>
        <end position="37"/>
    </location>
</feature>
<keyword evidence="8 9" id="KW-0472">Membrane</keyword>
<dbReference type="PANTHER" id="PTHR32024:SF2">
    <property type="entry name" value="TRK SYSTEM POTASSIUM UPTAKE PROTEIN TRKG-RELATED"/>
    <property type="match status" value="1"/>
</dbReference>
<dbReference type="STRING" id="47311.MBCUT_06030"/>
<accession>A0A166EJX5</accession>
<comment type="similarity">
    <text evidence="2">Belongs to the TrkH potassium transport family.</text>
</comment>
<dbReference type="InterPro" id="IPR003445">
    <property type="entry name" value="Cat_transpt"/>
</dbReference>
<dbReference type="Proteomes" id="UP000077275">
    <property type="component" value="Unassembled WGS sequence"/>
</dbReference>
<proteinExistence type="inferred from homology"/>
<protein>
    <submittedName>
        <fullName evidence="10">Trk system potassium uptake protein TrkG</fullName>
    </submittedName>
</protein>
<keyword evidence="6 9" id="KW-1133">Transmembrane helix</keyword>
<feature type="transmembrane region" description="Helical" evidence="9">
    <location>
        <begin position="328"/>
        <end position="347"/>
    </location>
</feature>
<dbReference type="GO" id="GO:0005886">
    <property type="term" value="C:plasma membrane"/>
    <property type="evidence" value="ECO:0007669"/>
    <property type="project" value="UniProtKB-SubCell"/>
</dbReference>
<keyword evidence="11" id="KW-1185">Reference proteome</keyword>
<reference evidence="10 11" key="1">
    <citation type="submission" date="2016-04" db="EMBL/GenBank/DDBJ databases">
        <title>Genome sequence of Methanobrevibacter cuticularis DSM 11139.</title>
        <authorList>
            <person name="Poehlein A."/>
            <person name="Seedorf H."/>
            <person name="Daniel R."/>
        </authorList>
    </citation>
    <scope>NUCLEOTIDE SEQUENCE [LARGE SCALE GENOMIC DNA]</scope>
    <source>
        <strain evidence="10 11">DSM 11139</strain>
    </source>
</reference>
<name>A0A166EJX5_9EURY</name>
<feature type="transmembrane region" description="Helical" evidence="9">
    <location>
        <begin position="82"/>
        <end position="103"/>
    </location>
</feature>
<evidence type="ECO:0000256" key="3">
    <source>
        <dbReference type="ARBA" id="ARBA00022448"/>
    </source>
</evidence>
<evidence type="ECO:0000313" key="11">
    <source>
        <dbReference type="Proteomes" id="UP000077275"/>
    </source>
</evidence>
<dbReference type="GO" id="GO:0008324">
    <property type="term" value="F:monoatomic cation transmembrane transporter activity"/>
    <property type="evidence" value="ECO:0007669"/>
    <property type="project" value="InterPro"/>
</dbReference>
<keyword evidence="3" id="KW-0813">Transport</keyword>
<evidence type="ECO:0000256" key="6">
    <source>
        <dbReference type="ARBA" id="ARBA00022989"/>
    </source>
</evidence>
<dbReference type="Pfam" id="PF02386">
    <property type="entry name" value="TrkH"/>
    <property type="match status" value="2"/>
</dbReference>
<feature type="transmembrane region" description="Helical" evidence="9">
    <location>
        <begin position="43"/>
        <end position="61"/>
    </location>
</feature>
<evidence type="ECO:0000256" key="2">
    <source>
        <dbReference type="ARBA" id="ARBA00009137"/>
    </source>
</evidence>
<keyword evidence="7" id="KW-0406">Ion transport</keyword>
<dbReference type="GO" id="GO:0030001">
    <property type="term" value="P:metal ion transport"/>
    <property type="evidence" value="ECO:0007669"/>
    <property type="project" value="UniProtKB-ARBA"/>
</dbReference>
<evidence type="ECO:0000256" key="4">
    <source>
        <dbReference type="ARBA" id="ARBA00022475"/>
    </source>
</evidence>
<evidence type="ECO:0000313" key="10">
    <source>
        <dbReference type="EMBL" id="KZX16739.1"/>
    </source>
</evidence>
<feature type="transmembrane region" description="Helical" evidence="9">
    <location>
        <begin position="140"/>
        <end position="165"/>
    </location>
</feature>
<evidence type="ECO:0000256" key="1">
    <source>
        <dbReference type="ARBA" id="ARBA00004651"/>
    </source>
</evidence>
<feature type="transmembrane region" description="Helical" evidence="9">
    <location>
        <begin position="447"/>
        <end position="471"/>
    </location>
</feature>
<comment type="caution">
    <text evidence="10">The sequence shown here is derived from an EMBL/GenBank/DDBJ whole genome shotgun (WGS) entry which is preliminary data.</text>
</comment>
<evidence type="ECO:0000256" key="5">
    <source>
        <dbReference type="ARBA" id="ARBA00022692"/>
    </source>
</evidence>
<comment type="subcellular location">
    <subcellularLocation>
        <location evidence="1">Cell membrane</location>
        <topology evidence="1">Multi-pass membrane protein</topology>
    </subcellularLocation>
</comment>
<dbReference type="AlphaFoldDB" id="A0A166EJX5"/>
<dbReference type="PATRIC" id="fig|47311.3.peg.680"/>
<dbReference type="EMBL" id="LWMW01000087">
    <property type="protein sequence ID" value="KZX16739.1"/>
    <property type="molecule type" value="Genomic_DNA"/>
</dbReference>
<sequence>MRYVNQKDIYIVAHYLGKIMQGVGISVLIPLLVALIYKEYSNFLGFIIPAFISIGIGTVLTKINIDKGRIRLKHGMMISSLAWLWAAFVGSLIMIICLDVSFLDAFFENMSAWTSSGFTMFPDVEALPKSILFLRSLEQWIGGLGVVVMIISIFIHSGKAAARLYKSEAREERIKPSVGNTLKKILQIYVVYTIIGIALFIIAGMPIFDSINNTFTTIATGGMSIKNANMGFYNNNTFYLISMFLMILGATSFLTHYRAFKTKGLAIFQDLQFRIMIFLIIVSSVIIYLATTSMPMNIVYHTISAITTTGANIDSTNNITIMGSVMEVILLLLMLIGGSAGSTVGAIKLSRVIIFLRSVSKNITNIISPEGRVVNVKIADKKIKEREIAETSSYISLYFLFIAIGWIALVLYGYDGLDSLFEVVSMQGNVGLSSGIIDETLPMGAKIVMIFNMWIGRLEIIPVLVILRSILEIFKVKTSRKAY</sequence>
<keyword evidence="5 9" id="KW-0812">Transmembrane</keyword>
<evidence type="ECO:0000256" key="8">
    <source>
        <dbReference type="ARBA" id="ARBA00023136"/>
    </source>
</evidence>
<organism evidence="10 11">
    <name type="scientific">Methanobrevibacter cuticularis</name>
    <dbReference type="NCBI Taxonomy" id="47311"/>
    <lineage>
        <taxon>Archaea</taxon>
        <taxon>Methanobacteriati</taxon>
        <taxon>Methanobacteriota</taxon>
        <taxon>Methanomada group</taxon>
        <taxon>Methanobacteria</taxon>
        <taxon>Methanobacteriales</taxon>
        <taxon>Methanobacteriaceae</taxon>
        <taxon>Methanobrevibacter</taxon>
    </lineage>
</organism>
<keyword evidence="4" id="KW-1003">Cell membrane</keyword>
<feature type="transmembrane region" description="Helical" evidence="9">
    <location>
        <begin position="394"/>
        <end position="414"/>
    </location>
</feature>
<feature type="transmembrane region" description="Helical" evidence="9">
    <location>
        <begin position="271"/>
        <end position="290"/>
    </location>
</feature>
<feature type="transmembrane region" description="Helical" evidence="9">
    <location>
        <begin position="186"/>
        <end position="208"/>
    </location>
</feature>
<dbReference type="PANTHER" id="PTHR32024">
    <property type="entry name" value="TRK SYSTEM POTASSIUM UPTAKE PROTEIN TRKG-RELATED"/>
    <property type="match status" value="1"/>
</dbReference>
<evidence type="ECO:0000256" key="7">
    <source>
        <dbReference type="ARBA" id="ARBA00023065"/>
    </source>
</evidence>
<gene>
    <name evidence="10" type="primary">trkG</name>
    <name evidence="10" type="ORF">MBCUT_06030</name>
</gene>
<evidence type="ECO:0000256" key="9">
    <source>
        <dbReference type="SAM" id="Phobius"/>
    </source>
</evidence>
<feature type="transmembrane region" description="Helical" evidence="9">
    <location>
        <begin position="238"/>
        <end position="259"/>
    </location>
</feature>